<evidence type="ECO:0000313" key="1">
    <source>
        <dbReference type="EMBL" id="JAD40147.1"/>
    </source>
</evidence>
<proteinExistence type="predicted"/>
<reference evidence="1" key="2">
    <citation type="journal article" date="2015" name="Data Brief">
        <title>Shoot transcriptome of the giant reed, Arundo donax.</title>
        <authorList>
            <person name="Barrero R.A."/>
            <person name="Guerrero F.D."/>
            <person name="Moolhuijzen P."/>
            <person name="Goolsby J.A."/>
            <person name="Tidwell J."/>
            <person name="Bellgard S.E."/>
            <person name="Bellgard M.I."/>
        </authorList>
    </citation>
    <scope>NUCLEOTIDE SEQUENCE</scope>
    <source>
        <tissue evidence="1">Shoot tissue taken approximately 20 cm above the soil surface</tissue>
    </source>
</reference>
<sequence length="60" mass="6706">MCARHGKTPIASIWFRDSNQPSPHLHHIPNGSGLITSRPHTSNIPHTHTRIHQLIGQAFP</sequence>
<name>A0A0A8ZZE6_ARUDO</name>
<dbReference type="EMBL" id="GBRH01257748">
    <property type="protein sequence ID" value="JAD40147.1"/>
    <property type="molecule type" value="Transcribed_RNA"/>
</dbReference>
<accession>A0A0A8ZZE6</accession>
<protein>
    <submittedName>
        <fullName evidence="1">Uncharacterized protein</fullName>
    </submittedName>
</protein>
<dbReference type="AlphaFoldDB" id="A0A0A8ZZE6"/>
<reference evidence="1" key="1">
    <citation type="submission" date="2014-09" db="EMBL/GenBank/DDBJ databases">
        <authorList>
            <person name="Magalhaes I.L.F."/>
            <person name="Oliveira U."/>
            <person name="Santos F.R."/>
            <person name="Vidigal T.H.D.A."/>
            <person name="Brescovit A.D."/>
            <person name="Santos A.J."/>
        </authorList>
    </citation>
    <scope>NUCLEOTIDE SEQUENCE</scope>
    <source>
        <tissue evidence="1">Shoot tissue taken approximately 20 cm above the soil surface</tissue>
    </source>
</reference>
<organism evidence="1">
    <name type="scientific">Arundo donax</name>
    <name type="common">Giant reed</name>
    <name type="synonym">Donax arundinaceus</name>
    <dbReference type="NCBI Taxonomy" id="35708"/>
    <lineage>
        <taxon>Eukaryota</taxon>
        <taxon>Viridiplantae</taxon>
        <taxon>Streptophyta</taxon>
        <taxon>Embryophyta</taxon>
        <taxon>Tracheophyta</taxon>
        <taxon>Spermatophyta</taxon>
        <taxon>Magnoliopsida</taxon>
        <taxon>Liliopsida</taxon>
        <taxon>Poales</taxon>
        <taxon>Poaceae</taxon>
        <taxon>PACMAD clade</taxon>
        <taxon>Arundinoideae</taxon>
        <taxon>Arundineae</taxon>
        <taxon>Arundo</taxon>
    </lineage>
</organism>